<sequence>MTKFNEKVKQILTKVSESFAQSVTLNIISSSFMMILPVIIIGSIAALLKGIDIGGYQKWLMSSGIAFYKALATIYQFTTGFMAIFITFSVGYQYANRKNINKQAITIGILSVVSFLIVTPYTVADKKTFSPLNLPFSWLGVSGMFLAIVVGFLVGIIFKFCIDKDIRIKLPEAVPQEVSNQFSALIPGVITITFFAIVDFLFGLTPFGNVQDAVYALVRIPLGFVGKSVVGYYFIIMFMYLLWFFGIHGGMTVGPIIMMIFMPLQLENLAAYQAGQALPHAFVGTHISVGTGSLALLVAGLIVCKSKSNRSIIKLALIPAFFGVDEPAYFGLPMILNPIFFIPWVIVVPALQVFGTYFLQLLKLVPYCKGAQIFGSTPFFLINLMTYQWQGCIAGLVFFVLAVCVYLPFMKIYDKQCLEKEESEIENS</sequence>
<feature type="transmembrane region" description="Helical" evidence="9">
    <location>
        <begin position="182"/>
        <end position="202"/>
    </location>
</feature>
<feature type="domain" description="PTS EIIC type-3" evidence="10">
    <location>
        <begin position="8"/>
        <end position="409"/>
    </location>
</feature>
<name>A0A1H6TW35_9FIRM</name>
<evidence type="ECO:0000256" key="3">
    <source>
        <dbReference type="ARBA" id="ARBA00022475"/>
    </source>
</evidence>
<dbReference type="AlphaFoldDB" id="A0A1H6TW35"/>
<evidence type="ECO:0000256" key="8">
    <source>
        <dbReference type="PIRNR" id="PIRNR006351"/>
    </source>
</evidence>
<dbReference type="NCBIfam" id="TIGR00410">
    <property type="entry name" value="lacE"/>
    <property type="match status" value="1"/>
</dbReference>
<keyword evidence="2 8" id="KW-0813">Transport</keyword>
<dbReference type="PANTHER" id="PTHR33989">
    <property type="match status" value="1"/>
</dbReference>
<dbReference type="GO" id="GO:0008982">
    <property type="term" value="F:protein-N(PI)-phosphohistidine-sugar phosphotransferase activity"/>
    <property type="evidence" value="ECO:0007669"/>
    <property type="project" value="UniProtKB-UniRule"/>
</dbReference>
<evidence type="ECO:0000256" key="9">
    <source>
        <dbReference type="SAM" id="Phobius"/>
    </source>
</evidence>
<dbReference type="GO" id="GO:0005886">
    <property type="term" value="C:plasma membrane"/>
    <property type="evidence" value="ECO:0007669"/>
    <property type="project" value="UniProtKB-SubCell"/>
</dbReference>
<dbReference type="STRING" id="322505.SAMN04487836_1523"/>
<evidence type="ECO:0000256" key="4">
    <source>
        <dbReference type="ARBA" id="ARBA00022597"/>
    </source>
</evidence>
<dbReference type="InterPro" id="IPR003352">
    <property type="entry name" value="PTS_EIIC"/>
</dbReference>
<keyword evidence="6 9" id="KW-1133">Transmembrane helix</keyword>
<evidence type="ECO:0000256" key="2">
    <source>
        <dbReference type="ARBA" id="ARBA00022448"/>
    </source>
</evidence>
<keyword evidence="5 9" id="KW-0812">Transmembrane</keyword>
<feature type="transmembrane region" description="Helical" evidence="9">
    <location>
        <begin position="387"/>
        <end position="409"/>
    </location>
</feature>
<comment type="subcellular location">
    <subcellularLocation>
        <location evidence="1">Cell membrane</location>
        <topology evidence="1">Multi-pass membrane protein</topology>
    </subcellularLocation>
</comment>
<dbReference type="InterPro" id="IPR004796">
    <property type="entry name" value="PTS_IIC_cello"/>
</dbReference>
<feature type="transmembrane region" description="Helical" evidence="9">
    <location>
        <begin position="136"/>
        <end position="162"/>
    </location>
</feature>
<feature type="transmembrane region" description="Helical" evidence="9">
    <location>
        <begin position="104"/>
        <end position="124"/>
    </location>
</feature>
<dbReference type="RefSeq" id="WP_074732088.1">
    <property type="nucleotide sequence ID" value="NZ_FNYK01000025.1"/>
</dbReference>
<comment type="function">
    <text evidence="8">The phosphoenolpyruvate-dependent sugar phosphotransferase system (PTS), a major carbohydrate active -transport system, catalyzes the phosphorylation of incoming sugar substrates concomitant with their translocation across the cell membrane.</text>
</comment>
<dbReference type="GO" id="GO:1901264">
    <property type="term" value="P:carbohydrate derivative transport"/>
    <property type="evidence" value="ECO:0007669"/>
    <property type="project" value="TreeGrafter"/>
</dbReference>
<evidence type="ECO:0000313" key="12">
    <source>
        <dbReference type="Proteomes" id="UP000183028"/>
    </source>
</evidence>
<keyword evidence="7 8" id="KW-0472">Membrane</keyword>
<evidence type="ECO:0000256" key="1">
    <source>
        <dbReference type="ARBA" id="ARBA00004651"/>
    </source>
</evidence>
<proteinExistence type="predicted"/>
<dbReference type="EMBL" id="FNYK01000025">
    <property type="protein sequence ID" value="SEI79952.1"/>
    <property type="molecule type" value="Genomic_DNA"/>
</dbReference>
<feature type="transmembrane region" description="Helical" evidence="9">
    <location>
        <begin position="23"/>
        <end position="47"/>
    </location>
</feature>
<keyword evidence="4 8" id="KW-0762">Sugar transport</keyword>
<dbReference type="PROSITE" id="PS51105">
    <property type="entry name" value="PTS_EIIC_TYPE_3"/>
    <property type="match status" value="1"/>
</dbReference>
<dbReference type="PIRSF" id="PIRSF006351">
    <property type="entry name" value="PTS_EIIC-Cellobiose"/>
    <property type="match status" value="1"/>
</dbReference>
<reference evidence="12" key="1">
    <citation type="submission" date="2016-10" db="EMBL/GenBank/DDBJ databases">
        <authorList>
            <person name="Varghese N."/>
        </authorList>
    </citation>
    <scope>NUCLEOTIDE SEQUENCE [LARGE SCALE GENOMIC DNA]</scope>
    <source>
        <strain evidence="12">DSM 20406</strain>
    </source>
</reference>
<evidence type="ECO:0000313" key="11">
    <source>
        <dbReference type="EMBL" id="SEI79952.1"/>
    </source>
</evidence>
<dbReference type="Pfam" id="PF02378">
    <property type="entry name" value="PTS_EIIC"/>
    <property type="match status" value="1"/>
</dbReference>
<dbReference type="eggNOG" id="COG1455">
    <property type="taxonomic scope" value="Bacteria"/>
</dbReference>
<dbReference type="GO" id="GO:0009401">
    <property type="term" value="P:phosphoenolpyruvate-dependent sugar phosphotransferase system"/>
    <property type="evidence" value="ECO:0007669"/>
    <property type="project" value="InterPro"/>
</dbReference>
<gene>
    <name evidence="11" type="ORF">SAMN04487834_10254</name>
</gene>
<feature type="transmembrane region" description="Helical" evidence="9">
    <location>
        <begin position="339"/>
        <end position="359"/>
    </location>
</feature>
<dbReference type="InterPro" id="IPR004501">
    <property type="entry name" value="PTS_EIIC_3"/>
</dbReference>
<dbReference type="Proteomes" id="UP000183028">
    <property type="component" value="Unassembled WGS sequence"/>
</dbReference>
<accession>A0A1H6TW35</accession>
<evidence type="ECO:0000259" key="10">
    <source>
        <dbReference type="PROSITE" id="PS51105"/>
    </source>
</evidence>
<keyword evidence="12" id="KW-1185">Reference proteome</keyword>
<evidence type="ECO:0000256" key="5">
    <source>
        <dbReference type="ARBA" id="ARBA00022692"/>
    </source>
</evidence>
<dbReference type="PANTHER" id="PTHR33989:SF4">
    <property type="entry name" value="PTS SYSTEM N,N'-DIACETYLCHITOBIOSE-SPECIFIC EIIC COMPONENT"/>
    <property type="match status" value="1"/>
</dbReference>
<feature type="transmembrane region" description="Helical" evidence="9">
    <location>
        <begin position="281"/>
        <end position="304"/>
    </location>
</feature>
<keyword evidence="3 8" id="KW-1003">Cell membrane</keyword>
<evidence type="ECO:0000256" key="6">
    <source>
        <dbReference type="ARBA" id="ARBA00022989"/>
    </source>
</evidence>
<dbReference type="OrthoDB" id="1550290at2"/>
<organism evidence="11 12">
    <name type="scientific">Sharpea azabuensis</name>
    <dbReference type="NCBI Taxonomy" id="322505"/>
    <lineage>
        <taxon>Bacteria</taxon>
        <taxon>Bacillati</taxon>
        <taxon>Bacillota</taxon>
        <taxon>Erysipelotrichia</taxon>
        <taxon>Erysipelotrichales</taxon>
        <taxon>Coprobacillaceae</taxon>
        <taxon>Sharpea</taxon>
    </lineage>
</organism>
<dbReference type="InterPro" id="IPR051088">
    <property type="entry name" value="PTS_Sugar-EIIC/EIIB"/>
</dbReference>
<feature type="transmembrane region" description="Helical" evidence="9">
    <location>
        <begin position="214"/>
        <end position="234"/>
    </location>
</feature>
<feature type="transmembrane region" description="Helical" evidence="9">
    <location>
        <begin position="241"/>
        <end position="261"/>
    </location>
</feature>
<evidence type="ECO:0000256" key="7">
    <source>
        <dbReference type="ARBA" id="ARBA00023136"/>
    </source>
</evidence>
<protein>
    <recommendedName>
        <fullName evidence="8">Permease IIC component</fullName>
    </recommendedName>
</protein>
<feature type="transmembrane region" description="Helical" evidence="9">
    <location>
        <begin position="67"/>
        <end position="92"/>
    </location>
</feature>